<name>A0A2N3I2I7_9BACT</name>
<gene>
    <name evidence="1" type="ORF">BZG02_05105</name>
</gene>
<sequence>MDNETKNISDALGIIKGLTSKPTLPPTGKYSAIFGGGSFYSGGDAVILDMRNSGFTTAILWTIHIEEDGSMIYNDKAVINASGDYIGDPEWGTRLSKLLEAPTTIDRIELGIGAWGAKSWQNIKKLIEEEGTGSDTKLYKAIYKLKEITGATAINYDDELTYDVESSVKFSLMLADMGLKVSLCPYTKTSYWQSVYQQVEAERPGTIDRVYLQCYAGGASNTPSDWNQYFGDIDVSMGLWCKNGTNCSDGDSPASIQSRISSEKNIIAGGFIWLYDDIKSCSDFGKTQAYANAINEGLK</sequence>
<dbReference type="AlphaFoldDB" id="A0A2N3I2I7"/>
<protein>
    <recommendedName>
        <fullName evidence="3">GH18 domain-containing protein</fullName>
    </recommendedName>
</protein>
<dbReference type="Proteomes" id="UP000233535">
    <property type="component" value="Unassembled WGS sequence"/>
</dbReference>
<organism evidence="1 2">
    <name type="scientific">Labilibaculum filiforme</name>
    <dbReference type="NCBI Taxonomy" id="1940526"/>
    <lineage>
        <taxon>Bacteria</taxon>
        <taxon>Pseudomonadati</taxon>
        <taxon>Bacteroidota</taxon>
        <taxon>Bacteroidia</taxon>
        <taxon>Marinilabiliales</taxon>
        <taxon>Marinifilaceae</taxon>
        <taxon>Labilibaculum</taxon>
    </lineage>
</organism>
<proteinExistence type="predicted"/>
<dbReference type="EMBL" id="MVDD01000003">
    <property type="protein sequence ID" value="PKQ64519.1"/>
    <property type="molecule type" value="Genomic_DNA"/>
</dbReference>
<evidence type="ECO:0000313" key="2">
    <source>
        <dbReference type="Proteomes" id="UP000233535"/>
    </source>
</evidence>
<evidence type="ECO:0008006" key="3">
    <source>
        <dbReference type="Google" id="ProtNLM"/>
    </source>
</evidence>
<reference evidence="1 2" key="1">
    <citation type="journal article" date="2017" name="Front. Microbiol.">
        <title>Labilibaculum manganireducens gen. nov., sp. nov. and Labilibaculum filiforme sp. nov., Novel Bacteroidetes Isolated from Subsurface Sediments of the Baltic Sea.</title>
        <authorList>
            <person name="Vandieken V."/>
            <person name="Marshall I.P."/>
            <person name="Niemann H."/>
            <person name="Engelen B."/>
            <person name="Cypionka H."/>
        </authorList>
    </citation>
    <scope>NUCLEOTIDE SEQUENCE [LARGE SCALE GENOMIC DNA]</scope>
    <source>
        <strain evidence="1 2">59.16B</strain>
    </source>
</reference>
<accession>A0A2N3I2I7</accession>
<keyword evidence="2" id="KW-1185">Reference proteome</keyword>
<evidence type="ECO:0000313" key="1">
    <source>
        <dbReference type="EMBL" id="PKQ64519.1"/>
    </source>
</evidence>
<comment type="caution">
    <text evidence="1">The sequence shown here is derived from an EMBL/GenBank/DDBJ whole genome shotgun (WGS) entry which is preliminary data.</text>
</comment>